<proteinExistence type="predicted"/>
<dbReference type="EMBL" id="CAADFV010000059">
    <property type="protein sequence ID" value="VFK60657.1"/>
    <property type="molecule type" value="Genomic_DNA"/>
</dbReference>
<dbReference type="EMBL" id="CAADFX010000090">
    <property type="protein sequence ID" value="VFK58790.1"/>
    <property type="molecule type" value="Genomic_DNA"/>
</dbReference>
<evidence type="ECO:0000313" key="3">
    <source>
        <dbReference type="EMBL" id="VFK60657.1"/>
    </source>
</evidence>
<dbReference type="EMBL" id="CAADFY010000060">
    <property type="protein sequence ID" value="VFK54897.1"/>
    <property type="molecule type" value="Genomic_DNA"/>
</dbReference>
<sequence>MPRKLLFVYNANSGLFNTVTDIAHKFLMYRKNKNLEEPVRVPEPTPYRS</sequence>
<organism evidence="1">
    <name type="scientific">Candidatus Kentrum sp. TUN</name>
    <dbReference type="NCBI Taxonomy" id="2126343"/>
    <lineage>
        <taxon>Bacteria</taxon>
        <taxon>Pseudomonadati</taxon>
        <taxon>Pseudomonadota</taxon>
        <taxon>Gammaproteobacteria</taxon>
        <taxon>Candidatus Kentrum</taxon>
    </lineage>
</organism>
<gene>
    <name evidence="2" type="ORF">BECKTUN1418D_GA0071000_10903</name>
    <name evidence="3" type="ORF">BECKTUN1418E_GA0071001_10594</name>
    <name evidence="1" type="ORF">BECKTUN1418F_GA0071002_10604</name>
</gene>
<name>A0A450ZMA7_9GAMM</name>
<dbReference type="AlphaFoldDB" id="A0A450ZMA7"/>
<reference evidence="1" key="1">
    <citation type="submission" date="2019-02" db="EMBL/GenBank/DDBJ databases">
        <authorList>
            <person name="Gruber-Vodicka R. H."/>
            <person name="Seah K. B. B."/>
        </authorList>
    </citation>
    <scope>NUCLEOTIDE SEQUENCE</scope>
    <source>
        <strain evidence="2">BECK_BY1</strain>
        <strain evidence="3">BECK_BY2</strain>
        <strain evidence="1">BECK_BY3</strain>
    </source>
</reference>
<protein>
    <submittedName>
        <fullName evidence="1">Uncharacterized protein</fullName>
    </submittedName>
</protein>
<accession>A0A450ZMA7</accession>
<evidence type="ECO:0000313" key="2">
    <source>
        <dbReference type="EMBL" id="VFK58790.1"/>
    </source>
</evidence>
<evidence type="ECO:0000313" key="1">
    <source>
        <dbReference type="EMBL" id="VFK54897.1"/>
    </source>
</evidence>